<dbReference type="Proteomes" id="UP000568839">
    <property type="component" value="Unassembled WGS sequence"/>
</dbReference>
<protein>
    <recommendedName>
        <fullName evidence="5">MobA/MobL protein domain-containing protein</fullName>
    </recommendedName>
</protein>
<comment type="caution">
    <text evidence="6">The sequence shown here is derived from an EMBL/GenBank/DDBJ whole genome shotgun (WGS) entry which is preliminary data.</text>
</comment>
<dbReference type="RefSeq" id="WP_184403705.1">
    <property type="nucleotide sequence ID" value="NZ_JACHHJ010000002.1"/>
</dbReference>
<evidence type="ECO:0000256" key="3">
    <source>
        <dbReference type="SAM" id="Coils"/>
    </source>
</evidence>
<proteinExistence type="inferred from homology"/>
<sequence length="628" mass="74384">MSHYMFRAQVINKKSQSAVASAAYRSGQHLYSERDGLTKNYARDGEVESFILSPEHAPVWAEDRKKLWNEVEKVEKQANAQLAREIVFALPKEISNQEQRQLTENFCKENFSNEGMVADINIHRDKEHNPHAHVMLTVRPFNEDGTWGAKRIRNDKQKESEHTTDWHKKETLNKWRENLAERINEKYHDLGINEKVSHESYRKQGLDKEPNIRLSRSDYQWEKRTKEIAKQHGKEYEPVTYYGKLNQELQSINKELESLQEQENAISLEEKSKEKGQQTSSLTDTEKAAMKTIAKRAKSYVDYSIALNIMSDLEKGSWKKKIDQTKVQIESQKNVISKAKKVYDKQPSKVHYYGFNKERFPQEMRQRIQEIKDLQSRHQKDQYAYRNMYETSKVALDAQERLTEQEFQSLYDTNQIFTTIEKYQALQYYKEHGELLAEKDIKTHASNNHMLKREKPIHEQVNQISQSILILDRGIKKEERKKAQYVYNRDHEGTFQASKKIEQYRLQKQQFENEINEPKRALQLELTKRYGDQVQTIDRPDVLVRLHHQSDRQTSSLENDLQSLEQEWSEKEKSSGSTNAKAYSQNLLEGIQQSLMEIEHDNQRMPQRDSTKKREKKRYRGQVLEHEQ</sequence>
<evidence type="ECO:0000256" key="4">
    <source>
        <dbReference type="SAM" id="MobiDB-lite"/>
    </source>
</evidence>
<evidence type="ECO:0000313" key="7">
    <source>
        <dbReference type="Proteomes" id="UP000568839"/>
    </source>
</evidence>
<feature type="compositionally biased region" description="Basic and acidic residues" evidence="4">
    <location>
        <begin position="597"/>
        <end position="612"/>
    </location>
</feature>
<dbReference type="EMBL" id="JACHHJ010000002">
    <property type="protein sequence ID" value="MBB6449740.1"/>
    <property type="molecule type" value="Genomic_DNA"/>
</dbReference>
<reference evidence="6 7" key="1">
    <citation type="submission" date="2020-08" db="EMBL/GenBank/DDBJ databases">
        <title>Genomic Encyclopedia of Type Strains, Phase IV (KMG-IV): sequencing the most valuable type-strain genomes for metagenomic binning, comparative biology and taxonomic classification.</title>
        <authorList>
            <person name="Goeker M."/>
        </authorList>
    </citation>
    <scope>NUCLEOTIDE SEQUENCE [LARGE SCALE GENOMIC DNA]</scope>
    <source>
        <strain evidence="6 7">DSM 21769</strain>
    </source>
</reference>
<feature type="domain" description="MobA/MobL protein" evidence="5">
    <location>
        <begin position="16"/>
        <end position="224"/>
    </location>
</feature>
<dbReference type="NCBIfam" id="NF041496">
    <property type="entry name" value="MobQ"/>
    <property type="match status" value="1"/>
</dbReference>
<keyword evidence="2" id="KW-0184">Conjugation</keyword>
<feature type="coiled-coil region" evidence="3">
    <location>
        <begin position="242"/>
        <end position="269"/>
    </location>
</feature>
<evidence type="ECO:0000256" key="1">
    <source>
        <dbReference type="ARBA" id="ARBA00010873"/>
    </source>
</evidence>
<organism evidence="6 7">
    <name type="scientific">Geomicrobium halophilum</name>
    <dbReference type="NCBI Taxonomy" id="549000"/>
    <lineage>
        <taxon>Bacteria</taxon>
        <taxon>Bacillati</taxon>
        <taxon>Bacillota</taxon>
        <taxon>Bacilli</taxon>
        <taxon>Bacillales</taxon>
        <taxon>Geomicrobium</taxon>
    </lineage>
</organism>
<name>A0A841PLV4_9BACL</name>
<keyword evidence="7" id="KW-1185">Reference proteome</keyword>
<gene>
    <name evidence="6" type="ORF">HNR44_001718</name>
</gene>
<feature type="compositionally biased region" description="Polar residues" evidence="4">
    <location>
        <begin position="552"/>
        <end position="566"/>
    </location>
</feature>
<feature type="compositionally biased region" description="Polar residues" evidence="4">
    <location>
        <begin position="575"/>
        <end position="595"/>
    </location>
</feature>
<accession>A0A841PLV4</accession>
<evidence type="ECO:0000259" key="5">
    <source>
        <dbReference type="Pfam" id="PF03389"/>
    </source>
</evidence>
<comment type="similarity">
    <text evidence="1">Belongs to the MobA/MobL family.</text>
</comment>
<evidence type="ECO:0000256" key="2">
    <source>
        <dbReference type="ARBA" id="ARBA00022971"/>
    </source>
</evidence>
<dbReference type="Pfam" id="PF03389">
    <property type="entry name" value="MobA_MobL"/>
    <property type="match status" value="1"/>
</dbReference>
<dbReference type="Gene3D" id="3.30.930.30">
    <property type="match status" value="1"/>
</dbReference>
<dbReference type="AlphaFoldDB" id="A0A841PLV4"/>
<feature type="region of interest" description="Disordered" evidence="4">
    <location>
        <begin position="550"/>
        <end position="628"/>
    </location>
</feature>
<evidence type="ECO:0000313" key="6">
    <source>
        <dbReference type="EMBL" id="MBB6449740.1"/>
    </source>
</evidence>
<keyword evidence="3" id="KW-0175">Coiled coil</keyword>
<dbReference type="InterPro" id="IPR005053">
    <property type="entry name" value="MobA_MobL"/>
</dbReference>